<dbReference type="RefSeq" id="WP_207257725.1">
    <property type="nucleotide sequence ID" value="NZ_JAFMPP010000007.1"/>
</dbReference>
<feature type="chain" id="PRO_5036816047" evidence="1">
    <location>
        <begin position="22"/>
        <end position="48"/>
    </location>
</feature>
<dbReference type="AlphaFoldDB" id="A0A939G0R7"/>
<name>A0A939G0R7_9HYPH</name>
<protein>
    <submittedName>
        <fullName evidence="2">Uncharacterized protein</fullName>
    </submittedName>
</protein>
<sequence>MLILALSMTMVLTLAAATAIAINEDREDNRIKVLAKKRSGFGSRFDGL</sequence>
<dbReference type="EMBL" id="JAFMPP010000007">
    <property type="protein sequence ID" value="MBO0662939.1"/>
    <property type="molecule type" value="Genomic_DNA"/>
</dbReference>
<proteinExistence type="predicted"/>
<evidence type="ECO:0000313" key="3">
    <source>
        <dbReference type="Proteomes" id="UP000664122"/>
    </source>
</evidence>
<dbReference type="Proteomes" id="UP000664122">
    <property type="component" value="Unassembled WGS sequence"/>
</dbReference>
<comment type="caution">
    <text evidence="2">The sequence shown here is derived from an EMBL/GenBank/DDBJ whole genome shotgun (WGS) entry which is preliminary data.</text>
</comment>
<gene>
    <name evidence="2" type="ORF">J1C48_10155</name>
</gene>
<accession>A0A939G0R7</accession>
<keyword evidence="3" id="KW-1185">Reference proteome</keyword>
<keyword evidence="1" id="KW-0732">Signal</keyword>
<organism evidence="2 3">
    <name type="scientific">Jiella flava</name>
    <dbReference type="NCBI Taxonomy" id="2816857"/>
    <lineage>
        <taxon>Bacteria</taxon>
        <taxon>Pseudomonadati</taxon>
        <taxon>Pseudomonadota</taxon>
        <taxon>Alphaproteobacteria</taxon>
        <taxon>Hyphomicrobiales</taxon>
        <taxon>Aurantimonadaceae</taxon>
        <taxon>Jiella</taxon>
    </lineage>
</organism>
<feature type="signal peptide" evidence="1">
    <location>
        <begin position="1"/>
        <end position="21"/>
    </location>
</feature>
<evidence type="ECO:0000256" key="1">
    <source>
        <dbReference type="SAM" id="SignalP"/>
    </source>
</evidence>
<evidence type="ECO:0000313" key="2">
    <source>
        <dbReference type="EMBL" id="MBO0662939.1"/>
    </source>
</evidence>
<reference evidence="2" key="1">
    <citation type="submission" date="2021-03" db="EMBL/GenBank/DDBJ databases">
        <title>Whole genome sequence of Jiella sp. CQZ9-1.</title>
        <authorList>
            <person name="Tuo L."/>
        </authorList>
    </citation>
    <scope>NUCLEOTIDE SEQUENCE</scope>
    <source>
        <strain evidence="2">CQZ9-1</strain>
    </source>
</reference>